<comment type="subcellular location">
    <subcellularLocation>
        <location evidence="1">Cytoplasm</location>
    </subcellularLocation>
</comment>
<comment type="catalytic activity">
    <reaction evidence="5">
        <text>(5R)-5-hydroxy-L-lysine + GTP = (5R)-5-phosphooxy-L-lysine + GDP + H(+)</text>
        <dbReference type="Rhea" id="RHEA:19049"/>
        <dbReference type="ChEBI" id="CHEBI:15378"/>
        <dbReference type="ChEBI" id="CHEBI:37565"/>
        <dbReference type="ChEBI" id="CHEBI:57882"/>
        <dbReference type="ChEBI" id="CHEBI:58189"/>
        <dbReference type="ChEBI" id="CHEBI:58357"/>
        <dbReference type="EC" id="2.7.1.81"/>
    </reaction>
</comment>
<dbReference type="SUPFAM" id="SSF56112">
    <property type="entry name" value="Protein kinase-like (PK-like)"/>
    <property type="match status" value="1"/>
</dbReference>
<dbReference type="OrthoDB" id="156345at2"/>
<protein>
    <recommendedName>
        <fullName evidence="8">Hydroxylysine kinase</fullName>
        <ecNumber evidence="7">2.7.1.81</ecNumber>
    </recommendedName>
</protein>
<dbReference type="Pfam" id="PF01636">
    <property type="entry name" value="APH"/>
    <property type="match status" value="1"/>
</dbReference>
<dbReference type="EMBL" id="CP018076">
    <property type="protein sequence ID" value="APE44446.1"/>
    <property type="molecule type" value="Genomic_DNA"/>
</dbReference>
<evidence type="ECO:0000313" key="11">
    <source>
        <dbReference type="Proteomes" id="UP000181897"/>
    </source>
</evidence>
<evidence type="ECO:0000313" key="10">
    <source>
        <dbReference type="EMBL" id="APE44446.1"/>
    </source>
</evidence>
<dbReference type="InterPro" id="IPR011009">
    <property type="entry name" value="Kinase-like_dom_sf"/>
</dbReference>
<evidence type="ECO:0000256" key="7">
    <source>
        <dbReference type="ARBA" id="ARBA00038873"/>
    </source>
</evidence>
<evidence type="ECO:0000256" key="1">
    <source>
        <dbReference type="ARBA" id="ARBA00004496"/>
    </source>
</evidence>
<feature type="domain" description="Aminoglycoside phosphotransferase" evidence="9">
    <location>
        <begin position="44"/>
        <end position="269"/>
    </location>
</feature>
<dbReference type="GO" id="GO:0047992">
    <property type="term" value="F:hydroxylysine kinase activity"/>
    <property type="evidence" value="ECO:0007669"/>
    <property type="project" value="UniProtKB-EC"/>
</dbReference>
<dbReference type="InterPro" id="IPR002575">
    <property type="entry name" value="Aminoglycoside_PTrfase"/>
</dbReference>
<sequence>MTHVSNPPQGTLSVADLRFVPPALPPAHLAEALRRDYGLEGPQKPLAGERDQNTRVRTTGGDYLAKVANPSEDTVLIDFQIAALEHLAALDSTLPVPRMIPARDGALTVPAHHADETFSLRVLSFLPGTPLNVTNHVSDGLARDIGHLLGRLNRAFEGFSHPAATHFMPWNTLNGLLESRQLSQDYLPDHLRARCEPVIRRLAAASLPAMRDMPQVMIHGDAHSGNILIAPDDPDRVCGLIDFGDMIAGPVLQELAVALASLIEHEVDPVAISIACLQGFDEASTLPLDQLPYLHDAILARMILTVELLTFRVRHDLSGAESLARNELPRCIRALERELDTDPEAYTRRVLDTAYQME</sequence>
<dbReference type="InterPro" id="IPR050249">
    <property type="entry name" value="Pseudomonas-type_ThrB"/>
</dbReference>
<dbReference type="EC" id="2.7.1.81" evidence="7"/>
<evidence type="ECO:0000256" key="8">
    <source>
        <dbReference type="ARBA" id="ARBA00040505"/>
    </source>
</evidence>
<dbReference type="RefSeq" id="WP_071972788.1">
    <property type="nucleotide sequence ID" value="NZ_CP018076.1"/>
</dbReference>
<evidence type="ECO:0000256" key="5">
    <source>
        <dbReference type="ARBA" id="ARBA00036820"/>
    </source>
</evidence>
<evidence type="ECO:0000256" key="6">
    <source>
        <dbReference type="ARBA" id="ARBA00037368"/>
    </source>
</evidence>
<keyword evidence="11" id="KW-1185">Reference proteome</keyword>
<evidence type="ECO:0000256" key="3">
    <source>
        <dbReference type="ARBA" id="ARBA00022679"/>
    </source>
</evidence>
<reference evidence="10 11" key="1">
    <citation type="submission" date="2016-11" db="EMBL/GenBank/DDBJ databases">
        <title>Complete genome sequence of Sulfitobacter sp. AM1-D1, a toxic bacteria associated with marine dinoflagellate Alexandrium minutum in East China Sea.</title>
        <authorList>
            <person name="Yang Q."/>
            <person name="Zhang X."/>
            <person name="Tian X."/>
        </authorList>
    </citation>
    <scope>NUCLEOTIDE SEQUENCE [LARGE SCALE GENOMIC DNA]</scope>
    <source>
        <strain evidence="10 11">AM1-D1</strain>
    </source>
</reference>
<evidence type="ECO:0000256" key="2">
    <source>
        <dbReference type="ARBA" id="ARBA00022490"/>
    </source>
</evidence>
<evidence type="ECO:0000259" key="9">
    <source>
        <dbReference type="Pfam" id="PF01636"/>
    </source>
</evidence>
<dbReference type="PANTHER" id="PTHR21064">
    <property type="entry name" value="AMINOGLYCOSIDE PHOSPHOTRANSFERASE DOMAIN-CONTAINING PROTEIN-RELATED"/>
    <property type="match status" value="1"/>
</dbReference>
<keyword evidence="2" id="KW-0963">Cytoplasm</keyword>
<organism evidence="10 11">
    <name type="scientific">Sulfitobacter alexandrii</name>
    <dbReference type="NCBI Taxonomy" id="1917485"/>
    <lineage>
        <taxon>Bacteria</taxon>
        <taxon>Pseudomonadati</taxon>
        <taxon>Pseudomonadota</taxon>
        <taxon>Alphaproteobacteria</taxon>
        <taxon>Rhodobacterales</taxon>
        <taxon>Roseobacteraceae</taxon>
        <taxon>Sulfitobacter</taxon>
    </lineage>
</organism>
<dbReference type="PANTHER" id="PTHR21064:SF1">
    <property type="entry name" value="HYDROXYLYSINE KINASE"/>
    <property type="match status" value="1"/>
</dbReference>
<keyword evidence="3" id="KW-0808">Transferase</keyword>
<comment type="function">
    <text evidence="6">Catalyzes the GTP-dependent phosphorylation of 5-hydroxy-L-lysine.</text>
</comment>
<evidence type="ECO:0000256" key="4">
    <source>
        <dbReference type="ARBA" id="ARBA00022777"/>
    </source>
</evidence>
<keyword evidence="4" id="KW-0418">Kinase</keyword>
<name>A0A1J0WJW5_9RHOB</name>
<accession>A0A1J0WJW5</accession>
<proteinExistence type="predicted"/>
<dbReference type="KEGG" id="suam:BOO69_14270"/>
<dbReference type="Proteomes" id="UP000181897">
    <property type="component" value="Chromosome"/>
</dbReference>
<dbReference type="STRING" id="1917485.BOO69_14270"/>
<dbReference type="GO" id="GO:0005737">
    <property type="term" value="C:cytoplasm"/>
    <property type="evidence" value="ECO:0007669"/>
    <property type="project" value="UniProtKB-SubCell"/>
</dbReference>
<dbReference type="Gene3D" id="3.90.1200.10">
    <property type="match status" value="1"/>
</dbReference>
<dbReference type="AlphaFoldDB" id="A0A1J0WJW5"/>
<gene>
    <name evidence="10" type="ORF">BOO69_14270</name>
</gene>